<keyword evidence="1" id="KW-0472">Membrane</keyword>
<dbReference type="Proteomes" id="UP001202248">
    <property type="component" value="Unassembled WGS sequence"/>
</dbReference>
<reference evidence="2 3" key="1">
    <citation type="submission" date="2022-02" db="EMBL/GenBank/DDBJ databases">
        <authorList>
            <person name="Min J."/>
        </authorList>
    </citation>
    <scope>NUCLEOTIDE SEQUENCE [LARGE SCALE GENOMIC DNA]</scope>
    <source>
        <strain evidence="2 3">GR10-1</strain>
    </source>
</reference>
<organism evidence="2 3">
    <name type="scientific">Niabella ginsengisoli</name>
    <dbReference type="NCBI Taxonomy" id="522298"/>
    <lineage>
        <taxon>Bacteria</taxon>
        <taxon>Pseudomonadati</taxon>
        <taxon>Bacteroidota</taxon>
        <taxon>Chitinophagia</taxon>
        <taxon>Chitinophagales</taxon>
        <taxon>Chitinophagaceae</taxon>
        <taxon>Niabella</taxon>
    </lineage>
</organism>
<feature type="transmembrane region" description="Helical" evidence="1">
    <location>
        <begin position="12"/>
        <end position="34"/>
    </location>
</feature>
<dbReference type="InterPro" id="IPR001036">
    <property type="entry name" value="Acrflvin-R"/>
</dbReference>
<keyword evidence="3" id="KW-1185">Reference proteome</keyword>
<evidence type="ECO:0000256" key="1">
    <source>
        <dbReference type="SAM" id="Phobius"/>
    </source>
</evidence>
<dbReference type="Pfam" id="PF00873">
    <property type="entry name" value="ACR_tran"/>
    <property type="match status" value="1"/>
</dbReference>
<evidence type="ECO:0000313" key="3">
    <source>
        <dbReference type="Proteomes" id="UP001202248"/>
    </source>
</evidence>
<accession>A0ABS9SRD8</accession>
<dbReference type="EMBL" id="JAKWBL010000005">
    <property type="protein sequence ID" value="MCH5600924.1"/>
    <property type="molecule type" value="Genomic_DNA"/>
</dbReference>
<dbReference type="Gene3D" id="1.20.1640.10">
    <property type="entry name" value="Multidrug efflux transporter AcrB transmembrane domain"/>
    <property type="match status" value="1"/>
</dbReference>
<name>A0ABS9SRD8_9BACT</name>
<gene>
    <name evidence="2" type="ORF">MKP09_24930</name>
</gene>
<protein>
    <submittedName>
        <fullName evidence="2">Efflux RND transporter permease subunit</fullName>
    </submittedName>
</protein>
<proteinExistence type="predicted"/>
<keyword evidence="1" id="KW-0812">Transmembrane</keyword>
<keyword evidence="1" id="KW-1133">Transmembrane helix</keyword>
<comment type="caution">
    <text evidence="2">The sequence shown here is derived from an EMBL/GenBank/DDBJ whole genome shotgun (WGS) entry which is preliminary data.</text>
</comment>
<sequence length="57" mass="6437">MIADVFIKRPVTAIVVSIVIVLVGIISMLTLPVAQYPDISPPRYRYLVILLVLMRKQ</sequence>
<evidence type="ECO:0000313" key="2">
    <source>
        <dbReference type="EMBL" id="MCH5600924.1"/>
    </source>
</evidence>